<keyword evidence="2" id="KW-1185">Reference proteome</keyword>
<comment type="caution">
    <text evidence="1">The sequence shown here is derived from an EMBL/GenBank/DDBJ whole genome shotgun (WGS) entry which is preliminary data.</text>
</comment>
<dbReference type="EMBL" id="JABMIG020000094">
    <property type="protein sequence ID" value="KAL3793152.1"/>
    <property type="molecule type" value="Genomic_DNA"/>
</dbReference>
<organism evidence="1 2">
    <name type="scientific">Cyclotella cryptica</name>
    <dbReference type="NCBI Taxonomy" id="29204"/>
    <lineage>
        <taxon>Eukaryota</taxon>
        <taxon>Sar</taxon>
        <taxon>Stramenopiles</taxon>
        <taxon>Ochrophyta</taxon>
        <taxon>Bacillariophyta</taxon>
        <taxon>Coscinodiscophyceae</taxon>
        <taxon>Thalassiosirophycidae</taxon>
        <taxon>Stephanodiscales</taxon>
        <taxon>Stephanodiscaceae</taxon>
        <taxon>Cyclotella</taxon>
    </lineage>
</organism>
<proteinExistence type="predicted"/>
<name>A0ABD3PYR8_9STRA</name>
<accession>A0ABD3PYR8</accession>
<protein>
    <recommendedName>
        <fullName evidence="3">Decapping nuclease</fullName>
    </recommendedName>
</protein>
<evidence type="ECO:0000313" key="1">
    <source>
        <dbReference type="EMBL" id="KAL3793152.1"/>
    </source>
</evidence>
<gene>
    <name evidence="1" type="ORF">HJC23_005654</name>
</gene>
<evidence type="ECO:0000313" key="2">
    <source>
        <dbReference type="Proteomes" id="UP001516023"/>
    </source>
</evidence>
<dbReference type="Proteomes" id="UP001516023">
    <property type="component" value="Unassembled WGS sequence"/>
</dbReference>
<reference evidence="1 2" key="1">
    <citation type="journal article" date="2020" name="G3 (Bethesda)">
        <title>Improved Reference Genome for Cyclotella cryptica CCMP332, a Model for Cell Wall Morphogenesis, Salinity Adaptation, and Lipid Production in Diatoms (Bacillariophyta).</title>
        <authorList>
            <person name="Roberts W.R."/>
            <person name="Downey K.M."/>
            <person name="Ruck E.C."/>
            <person name="Traller J.C."/>
            <person name="Alverson A.J."/>
        </authorList>
    </citation>
    <scope>NUCLEOTIDE SEQUENCE [LARGE SCALE GENOMIC DNA]</scope>
    <source>
        <strain evidence="1 2">CCMP332</strain>
    </source>
</reference>
<dbReference type="AlphaFoldDB" id="A0ABD3PYR8"/>
<sequence>MLATKNDSDGPYIVSRIPGTGCITIVRRKEYTKNLADVGFQFERYVTGGSMVDSQETSTVEHIHTMKVGSKTVLFCAEVDAIDSEGSVVEVKASNPRYWGTKVMFQMISSGSSKLCHGHKNRGVLTHVTMKSLSTVSREALEYADVNTLEKNLLQGMDAIQSQLKDDRKYKITFSYGVLKLVPASDRVYTLFPPDHVVASLLTKK</sequence>
<evidence type="ECO:0008006" key="3">
    <source>
        <dbReference type="Google" id="ProtNLM"/>
    </source>
</evidence>